<evidence type="ECO:0000256" key="4">
    <source>
        <dbReference type="PROSITE-ProRule" id="PRU00433"/>
    </source>
</evidence>
<dbReference type="Gene3D" id="1.10.760.10">
    <property type="entry name" value="Cytochrome c-like domain"/>
    <property type="match status" value="1"/>
</dbReference>
<evidence type="ECO:0000259" key="6">
    <source>
        <dbReference type="PROSITE" id="PS51007"/>
    </source>
</evidence>
<dbReference type="Proteomes" id="UP000807785">
    <property type="component" value="Unassembled WGS sequence"/>
</dbReference>
<comment type="caution">
    <text evidence="7">The sequence shown here is derived from an EMBL/GenBank/DDBJ whole genome shotgun (WGS) entry which is preliminary data.</text>
</comment>
<keyword evidence="3 4" id="KW-0408">Iron</keyword>
<dbReference type="AlphaFoldDB" id="A0A9D7E7P2"/>
<dbReference type="GO" id="GO:0046872">
    <property type="term" value="F:metal ion binding"/>
    <property type="evidence" value="ECO:0007669"/>
    <property type="project" value="UniProtKB-KW"/>
</dbReference>
<proteinExistence type="predicted"/>
<keyword evidence="2 4" id="KW-0479">Metal-binding</keyword>
<name>A0A9D7E7P2_9PROT</name>
<accession>A0A9D7E7P2</accession>
<gene>
    <name evidence="7" type="ORF">IPH26_15910</name>
</gene>
<sequence length="127" mass="13530">MLGHRSTLLAIALALGAQTALASSNVDESMKQLAAKSGCIACHGIEPDTKGPDRMAPIGPPWKDVAERYKGDKTAGKALTKTVLEGNNPYRAHWKDQVSGIAMPPNAVAINETDAKKLVNWILALKK</sequence>
<evidence type="ECO:0000256" key="5">
    <source>
        <dbReference type="SAM" id="SignalP"/>
    </source>
</evidence>
<dbReference type="PROSITE" id="PS51007">
    <property type="entry name" value="CYTC"/>
    <property type="match status" value="1"/>
</dbReference>
<dbReference type="GO" id="GO:0020037">
    <property type="term" value="F:heme binding"/>
    <property type="evidence" value="ECO:0007669"/>
    <property type="project" value="InterPro"/>
</dbReference>
<reference evidence="7" key="1">
    <citation type="submission" date="2020-10" db="EMBL/GenBank/DDBJ databases">
        <title>Connecting structure to function with the recovery of over 1000 high-quality activated sludge metagenome-assembled genomes encoding full-length rRNA genes using long-read sequencing.</title>
        <authorList>
            <person name="Singleton C.M."/>
            <person name="Petriglieri F."/>
            <person name="Kristensen J.M."/>
            <person name="Kirkegaard R.H."/>
            <person name="Michaelsen T.Y."/>
            <person name="Andersen M.H."/>
            <person name="Karst S.M."/>
            <person name="Dueholm M.S."/>
            <person name="Nielsen P.H."/>
            <person name="Albertsen M."/>
        </authorList>
    </citation>
    <scope>NUCLEOTIDE SEQUENCE</scope>
    <source>
        <strain evidence="7">Bjer_18-Q3-R1-45_BAT3C.347</strain>
    </source>
</reference>
<evidence type="ECO:0000256" key="2">
    <source>
        <dbReference type="ARBA" id="ARBA00022723"/>
    </source>
</evidence>
<dbReference type="Pfam" id="PF00034">
    <property type="entry name" value="Cytochrom_C"/>
    <property type="match status" value="1"/>
</dbReference>
<dbReference type="EMBL" id="JADJEV010000004">
    <property type="protein sequence ID" value="MBK6974360.1"/>
    <property type="molecule type" value="Genomic_DNA"/>
</dbReference>
<feature type="domain" description="Cytochrome c" evidence="6">
    <location>
        <begin position="24"/>
        <end position="126"/>
    </location>
</feature>
<dbReference type="InterPro" id="IPR036909">
    <property type="entry name" value="Cyt_c-like_dom_sf"/>
</dbReference>
<evidence type="ECO:0000256" key="1">
    <source>
        <dbReference type="ARBA" id="ARBA00022617"/>
    </source>
</evidence>
<evidence type="ECO:0000313" key="7">
    <source>
        <dbReference type="EMBL" id="MBK6974360.1"/>
    </source>
</evidence>
<dbReference type="GO" id="GO:0009055">
    <property type="term" value="F:electron transfer activity"/>
    <property type="evidence" value="ECO:0007669"/>
    <property type="project" value="InterPro"/>
</dbReference>
<dbReference type="InterPro" id="IPR009056">
    <property type="entry name" value="Cyt_c-like_dom"/>
</dbReference>
<evidence type="ECO:0000313" key="8">
    <source>
        <dbReference type="Proteomes" id="UP000807785"/>
    </source>
</evidence>
<keyword evidence="1 4" id="KW-0349">Heme</keyword>
<protein>
    <submittedName>
        <fullName evidence="7">C-type cytochrome</fullName>
    </submittedName>
</protein>
<evidence type="ECO:0000256" key="3">
    <source>
        <dbReference type="ARBA" id="ARBA00023004"/>
    </source>
</evidence>
<feature type="signal peptide" evidence="5">
    <location>
        <begin position="1"/>
        <end position="22"/>
    </location>
</feature>
<dbReference type="SUPFAM" id="SSF46626">
    <property type="entry name" value="Cytochrome c"/>
    <property type="match status" value="1"/>
</dbReference>
<organism evidence="7 8">
    <name type="scientific">Candidatus Methylophosphatis roskildensis</name>
    <dbReference type="NCBI Taxonomy" id="2899263"/>
    <lineage>
        <taxon>Bacteria</taxon>
        <taxon>Pseudomonadati</taxon>
        <taxon>Pseudomonadota</taxon>
        <taxon>Betaproteobacteria</taxon>
        <taxon>Nitrosomonadales</taxon>
        <taxon>Sterolibacteriaceae</taxon>
        <taxon>Candidatus Methylophosphatis</taxon>
    </lineage>
</organism>
<feature type="chain" id="PRO_5038921147" evidence="5">
    <location>
        <begin position="23"/>
        <end position="127"/>
    </location>
</feature>
<keyword evidence="5" id="KW-0732">Signal</keyword>